<dbReference type="HAMAP" id="MF_00985">
    <property type="entry name" value="2am3keto_CoA_ligase"/>
    <property type="match status" value="1"/>
</dbReference>
<dbReference type="InterPro" id="IPR015421">
    <property type="entry name" value="PyrdxlP-dep_Trfase_major"/>
</dbReference>
<dbReference type="Proteomes" id="UP001151518">
    <property type="component" value="Unassembled WGS sequence"/>
</dbReference>
<evidence type="ECO:0000313" key="9">
    <source>
        <dbReference type="EMBL" id="KAJ2681179.1"/>
    </source>
</evidence>
<dbReference type="NCBIfam" id="TIGR01822">
    <property type="entry name" value="2am3keto_CoA"/>
    <property type="match status" value="1"/>
</dbReference>
<feature type="domain" description="Aminotransferase class I/classII large" evidence="8">
    <location>
        <begin position="96"/>
        <end position="445"/>
    </location>
</feature>
<accession>A0A9W8GFN9</accession>
<dbReference type="Gene3D" id="3.40.640.10">
    <property type="entry name" value="Type I PLP-dependent aspartate aminotransferase-like (Major domain)"/>
    <property type="match status" value="1"/>
</dbReference>
<evidence type="ECO:0000256" key="4">
    <source>
        <dbReference type="ARBA" id="ARBA00019560"/>
    </source>
</evidence>
<dbReference type="PROSITE" id="PS00599">
    <property type="entry name" value="AA_TRANSFER_CLASS_2"/>
    <property type="match status" value="1"/>
</dbReference>
<dbReference type="InterPro" id="IPR015424">
    <property type="entry name" value="PyrdxlP-dep_Trfase"/>
</dbReference>
<dbReference type="AlphaFoldDB" id="A0A9W8GFN9"/>
<dbReference type="Pfam" id="PF00155">
    <property type="entry name" value="Aminotran_1_2"/>
    <property type="match status" value="1"/>
</dbReference>
<evidence type="ECO:0000256" key="6">
    <source>
        <dbReference type="ARBA" id="ARBA00022898"/>
    </source>
</evidence>
<gene>
    <name evidence="9" type="ORF">GGI25_000134</name>
</gene>
<evidence type="ECO:0000256" key="2">
    <source>
        <dbReference type="ARBA" id="ARBA00003076"/>
    </source>
</evidence>
<dbReference type="SUPFAM" id="SSF53383">
    <property type="entry name" value="PLP-dependent transferases"/>
    <property type="match status" value="1"/>
</dbReference>
<dbReference type="InterPro" id="IPR004839">
    <property type="entry name" value="Aminotransferase_I/II_large"/>
</dbReference>
<keyword evidence="5" id="KW-0808">Transferase</keyword>
<dbReference type="InterPro" id="IPR011282">
    <property type="entry name" value="2am3keto_CoA_ligase"/>
</dbReference>
<evidence type="ECO:0000256" key="5">
    <source>
        <dbReference type="ARBA" id="ARBA00022679"/>
    </source>
</evidence>
<name>A0A9W8GFN9_9FUNG</name>
<evidence type="ECO:0000256" key="1">
    <source>
        <dbReference type="ARBA" id="ARBA00001933"/>
    </source>
</evidence>
<dbReference type="InterPro" id="IPR050087">
    <property type="entry name" value="AON_synthase_class-II"/>
</dbReference>
<organism evidence="9 10">
    <name type="scientific">Coemansia spiralis</name>
    <dbReference type="NCBI Taxonomy" id="417178"/>
    <lineage>
        <taxon>Eukaryota</taxon>
        <taxon>Fungi</taxon>
        <taxon>Fungi incertae sedis</taxon>
        <taxon>Zoopagomycota</taxon>
        <taxon>Kickxellomycotina</taxon>
        <taxon>Kickxellomycetes</taxon>
        <taxon>Kickxellales</taxon>
        <taxon>Kickxellaceae</taxon>
        <taxon>Coemansia</taxon>
    </lineage>
</organism>
<dbReference type="OrthoDB" id="10263824at2759"/>
<evidence type="ECO:0000259" key="8">
    <source>
        <dbReference type="Pfam" id="PF00155"/>
    </source>
</evidence>
<reference evidence="9" key="1">
    <citation type="submission" date="2022-07" db="EMBL/GenBank/DDBJ databases">
        <title>Phylogenomic reconstructions and comparative analyses of Kickxellomycotina fungi.</title>
        <authorList>
            <person name="Reynolds N.K."/>
            <person name="Stajich J.E."/>
            <person name="Barry K."/>
            <person name="Grigoriev I.V."/>
            <person name="Crous P."/>
            <person name="Smith M.E."/>
        </authorList>
    </citation>
    <scope>NUCLEOTIDE SEQUENCE</scope>
    <source>
        <strain evidence="9">NRRL 3115</strain>
    </source>
</reference>
<comment type="cofactor">
    <cofactor evidence="1">
        <name>pyridoxal 5'-phosphate</name>
        <dbReference type="ChEBI" id="CHEBI:597326"/>
    </cofactor>
</comment>
<evidence type="ECO:0000313" key="10">
    <source>
        <dbReference type="Proteomes" id="UP001151518"/>
    </source>
</evidence>
<evidence type="ECO:0000256" key="7">
    <source>
        <dbReference type="ARBA" id="ARBA00023315"/>
    </source>
</evidence>
<sequence length="456" mass="49007">MLAATASAAPLSPIRLRLRQQLLQQALRSSVHCRSFIATQPSASSSAATASLPSALEERVSQALEGMRHAGTFKTERIITTPQNSSIKVQSAGDKPVLNFCANNYLGLADRPEVIDRASEFLHKWGNGLSSVRFICGTQAIHKDLENQITQFYGSSNPRDTILYASCFDANAGIFESLLTDQDAIISDSLNHASIIDGVRLCKAKRFRYANGDVADLDCQLQLANDAGCRVKMVATDGVFSMDGVIAPLRDICDVVEKHDALLFVDDAHATGFVGDTGRGTGEYWGVIDRIHLVNSTLGKALGGASGGYTTGHPLLVSMLRNTSRPYLFSNTLPPSVVGAAAAAFDLVDNAAKGGPLLEQLWSNAALFRSRMHEAGFVLAGKDHAIIPVMLGDARIASLMAEKMLARGVYVIGFSYPVVPKDKARIRVQLSAAHSTDQVNYAVDSFIEVGRELNII</sequence>
<comment type="function">
    <text evidence="2">Catalyzes the synthesis of 5-aminolevulinate (ALA) from succinyl-CoA and glycine, the first and rate-limiting step in heme biosynthesis.</text>
</comment>
<dbReference type="CDD" id="cd06454">
    <property type="entry name" value="KBL_like"/>
    <property type="match status" value="1"/>
</dbReference>
<dbReference type="EMBL" id="JANBTW010000001">
    <property type="protein sequence ID" value="KAJ2681179.1"/>
    <property type="molecule type" value="Genomic_DNA"/>
</dbReference>
<keyword evidence="7" id="KW-0012">Acyltransferase</keyword>
<dbReference type="PANTHER" id="PTHR13693">
    <property type="entry name" value="CLASS II AMINOTRANSFERASE/8-AMINO-7-OXONONANOATE SYNTHASE"/>
    <property type="match status" value="1"/>
</dbReference>
<dbReference type="GO" id="GO:0008890">
    <property type="term" value="F:glycine C-acetyltransferase activity"/>
    <property type="evidence" value="ECO:0007669"/>
    <property type="project" value="InterPro"/>
</dbReference>
<dbReference type="GO" id="GO:0006567">
    <property type="term" value="P:L-threonine catabolic process"/>
    <property type="evidence" value="ECO:0007669"/>
    <property type="project" value="InterPro"/>
</dbReference>
<comment type="caution">
    <text evidence="9">The sequence shown here is derived from an EMBL/GenBank/DDBJ whole genome shotgun (WGS) entry which is preliminary data.</text>
</comment>
<evidence type="ECO:0000256" key="3">
    <source>
        <dbReference type="ARBA" id="ARBA00008392"/>
    </source>
</evidence>
<dbReference type="Gene3D" id="3.90.1150.10">
    <property type="entry name" value="Aspartate Aminotransferase, domain 1"/>
    <property type="match status" value="1"/>
</dbReference>
<dbReference type="GO" id="GO:0030170">
    <property type="term" value="F:pyridoxal phosphate binding"/>
    <property type="evidence" value="ECO:0007669"/>
    <property type="project" value="InterPro"/>
</dbReference>
<dbReference type="PANTHER" id="PTHR13693:SF102">
    <property type="entry name" value="2-AMINO-3-KETOBUTYRATE COENZYME A LIGASE, MITOCHONDRIAL"/>
    <property type="match status" value="1"/>
</dbReference>
<keyword evidence="6" id="KW-0663">Pyridoxal phosphate</keyword>
<dbReference type="FunFam" id="3.40.640.10:FF:000006">
    <property type="entry name" value="5-aminolevulinate synthase, mitochondrial"/>
    <property type="match status" value="1"/>
</dbReference>
<comment type="similarity">
    <text evidence="3">Belongs to the class-II pyridoxal-phosphate-dependent aminotransferase family.</text>
</comment>
<dbReference type="InterPro" id="IPR015422">
    <property type="entry name" value="PyrdxlP-dep_Trfase_small"/>
</dbReference>
<dbReference type="NCBIfam" id="NF005394">
    <property type="entry name" value="PRK06939.1"/>
    <property type="match status" value="1"/>
</dbReference>
<proteinExistence type="inferred from homology"/>
<protein>
    <recommendedName>
        <fullName evidence="4">5-aminolevulinate synthase, mitochondrial</fullName>
    </recommendedName>
</protein>
<dbReference type="InterPro" id="IPR001917">
    <property type="entry name" value="Aminotrans_II_pyridoxalP_BS"/>
</dbReference>
<dbReference type="GO" id="GO:0006783">
    <property type="term" value="P:heme biosynthetic process"/>
    <property type="evidence" value="ECO:0007669"/>
    <property type="project" value="UniProtKB-ARBA"/>
</dbReference>